<organism evidence="1 2">
    <name type="scientific">Diphasiastrum complanatum</name>
    <name type="common">Issler's clubmoss</name>
    <name type="synonym">Lycopodium complanatum</name>
    <dbReference type="NCBI Taxonomy" id="34168"/>
    <lineage>
        <taxon>Eukaryota</taxon>
        <taxon>Viridiplantae</taxon>
        <taxon>Streptophyta</taxon>
        <taxon>Embryophyta</taxon>
        <taxon>Tracheophyta</taxon>
        <taxon>Lycopodiopsida</taxon>
        <taxon>Lycopodiales</taxon>
        <taxon>Lycopodiaceae</taxon>
        <taxon>Lycopodioideae</taxon>
        <taxon>Diphasiastrum</taxon>
    </lineage>
</organism>
<keyword evidence="2" id="KW-1185">Reference proteome</keyword>
<dbReference type="Proteomes" id="UP001162992">
    <property type="component" value="Chromosome 12"/>
</dbReference>
<reference evidence="2" key="1">
    <citation type="journal article" date="2024" name="Proc. Natl. Acad. Sci. U.S.A.">
        <title>Extraordinary preservation of gene collinearity over three hundred million years revealed in homosporous lycophytes.</title>
        <authorList>
            <person name="Li C."/>
            <person name="Wickell D."/>
            <person name="Kuo L.Y."/>
            <person name="Chen X."/>
            <person name="Nie B."/>
            <person name="Liao X."/>
            <person name="Peng D."/>
            <person name="Ji J."/>
            <person name="Jenkins J."/>
            <person name="Williams M."/>
            <person name="Shu S."/>
            <person name="Plott C."/>
            <person name="Barry K."/>
            <person name="Rajasekar S."/>
            <person name="Grimwood J."/>
            <person name="Han X."/>
            <person name="Sun S."/>
            <person name="Hou Z."/>
            <person name="He W."/>
            <person name="Dai G."/>
            <person name="Sun C."/>
            <person name="Schmutz J."/>
            <person name="Leebens-Mack J.H."/>
            <person name="Li F.W."/>
            <person name="Wang L."/>
        </authorList>
    </citation>
    <scope>NUCLEOTIDE SEQUENCE [LARGE SCALE GENOMIC DNA]</scope>
    <source>
        <strain evidence="2">cv. PW_Plant_1</strain>
    </source>
</reference>
<evidence type="ECO:0000313" key="2">
    <source>
        <dbReference type="Proteomes" id="UP001162992"/>
    </source>
</evidence>
<sequence>MEPNSGKLAKAQVVYYLSRNGKMEPPHMIEVSHLANEGLRLIDVKRKLTVLRGSAMANMFSWSYKRSYKNKYIWLDLSDEDAIVPGNGGEYVLKGSELFDDCQDKMMKHVSSQESDTRKLPEVLQNKFRGAESWLKQDPPKSNSDQCIPSSLKQEISEKSSGFSQGSRNAVRNGSDKKLCPTDNSQAVTRREKHALSAPDDFLVDNKISSSSDLSDSSTHTMNDIKILQIKSTVVPARHGCDAATQTDHDLDNDRHHQGLAKQENVNSRISKPCKVLTKEHKDLKPSIAEASLLSMISGEHTSDQNMSYKKEHCKAVNSSRLRDKDSSASVRLKHNTASRVFLQILSCGGIDSKVQKSTSDADTKETALEKKSPREQRSGPLHGPSPPSSRVGSKPVTPRGHRSPESFDSRTGTPMTYSCELELDNGNNHELFGQNIPPCSEVEVVTALPSPSHEAEVSKLVSRCSSFSSRRSCRSTDFDIQQDKKIKEIGTAFGTPCKTPGGSPIASGFYKSANASRAVSPVRQLFSEADGESWACNLSQRLYSTHVVGNILNPAEHFQNPAQRSKWKDLSPRDTRLGKVDEREHLKPKHQDAWSKECRIPKDGTYSTTGTMHCRAITGFNDAIKGLWTSFSSAYSTLIQQVHILANAKQDS</sequence>
<dbReference type="EMBL" id="CM055103">
    <property type="protein sequence ID" value="KAJ7534931.1"/>
    <property type="molecule type" value="Genomic_DNA"/>
</dbReference>
<name>A0ACC2BYV3_DIPCM</name>
<accession>A0ACC2BYV3</accession>
<gene>
    <name evidence="1" type="ORF">O6H91_12G010800</name>
</gene>
<proteinExistence type="predicted"/>
<evidence type="ECO:0000313" key="1">
    <source>
        <dbReference type="EMBL" id="KAJ7534931.1"/>
    </source>
</evidence>
<comment type="caution">
    <text evidence="1">The sequence shown here is derived from an EMBL/GenBank/DDBJ whole genome shotgun (WGS) entry which is preliminary data.</text>
</comment>
<protein>
    <submittedName>
        <fullName evidence="1">Uncharacterized protein</fullName>
    </submittedName>
</protein>